<name>A0A813INL7_POLGL</name>
<proteinExistence type="predicted"/>
<sequence>MAGAANVFLAAVFVLFSSCWEPVQGHGWITTPPARNAEAGEKNGYCPHCGNGAGICGDGNQWPADSDYLNFYQGTVATWTAGAVVEVQVKVTAHHKGHYQFSICDQVLNSSVQNPQACLDKWILSRASPEEAGLTDCAGGDKRSGCQPVDSRHPERFYLPPPGFSPDGSNTHSIYLKLPASLSCAACTMQWRWFSANSCIPASDYKCFYTDLNSAGWDASTWGLSSGGCPGGGCDRCGCGEEFRNCADITVLASGSIPKQTTSAAGVTTSSRVVTTSLSPVSPPVQATTTPSVVGKECVAQSVLTCINSKSTYWPSCDPAQAKNIPGPQDYEFGYYCTQAWTDALNEMLADPAVDKCQDMEAVHKLLAQVAYETGFFSTVYQPKDGGAGLIHMIPGNWPGNAGDMDIVFPGDGKHYESIAAAMGKDFFQDVNYGWRSVAAWFKLTNGVIPGCGLDLFDQDFATQTRCILSWVNDRQEAFDIVGSCLPSAPATTAATSAPPATTAATSTAAPSTQAASTTAATTSSTTTSTMSASGSSCRATAGASGIFGTSDGSCAAACSLVPTDQWPCGGLTASPCDCSAAAPPTSAAAATTTRANPTTVAAATTTTAVTAVTTSGAAAPSTTAGTAMTCYPTPDMNRGATDAYCMQCATGYQWWPCNTQEQGVPICTCSTSLPQLRGTR</sequence>
<dbReference type="EMBL" id="CAJNNW010012707">
    <property type="protein sequence ID" value="CAE8654583.1"/>
    <property type="molecule type" value="Genomic_DNA"/>
</dbReference>
<accession>A0A813INL7</accession>
<dbReference type="AlphaFoldDB" id="A0A813INL7"/>
<gene>
    <name evidence="3" type="ORF">PGLA2088_LOCUS11096</name>
</gene>
<organism evidence="3 4">
    <name type="scientific">Polarella glacialis</name>
    <name type="common">Dinoflagellate</name>
    <dbReference type="NCBI Taxonomy" id="89957"/>
    <lineage>
        <taxon>Eukaryota</taxon>
        <taxon>Sar</taxon>
        <taxon>Alveolata</taxon>
        <taxon>Dinophyceae</taxon>
        <taxon>Suessiales</taxon>
        <taxon>Suessiaceae</taxon>
        <taxon>Polarella</taxon>
    </lineage>
</organism>
<evidence type="ECO:0000313" key="4">
    <source>
        <dbReference type="Proteomes" id="UP000626109"/>
    </source>
</evidence>
<evidence type="ECO:0000256" key="2">
    <source>
        <dbReference type="SAM" id="SignalP"/>
    </source>
</evidence>
<keyword evidence="2" id="KW-0732">Signal</keyword>
<protein>
    <recommendedName>
        <fullName evidence="5">Chitin-binding type-4 domain-containing protein</fullName>
    </recommendedName>
</protein>
<evidence type="ECO:0008006" key="5">
    <source>
        <dbReference type="Google" id="ProtNLM"/>
    </source>
</evidence>
<feature type="region of interest" description="Disordered" evidence="1">
    <location>
        <begin position="496"/>
        <end position="537"/>
    </location>
</feature>
<reference evidence="3" key="1">
    <citation type="submission" date="2021-02" db="EMBL/GenBank/DDBJ databases">
        <authorList>
            <person name="Dougan E. K."/>
            <person name="Rhodes N."/>
            <person name="Thang M."/>
            <person name="Chan C."/>
        </authorList>
    </citation>
    <scope>NUCLEOTIDE SEQUENCE</scope>
</reference>
<feature type="chain" id="PRO_5032797999" description="Chitin-binding type-4 domain-containing protein" evidence="2">
    <location>
        <begin position="26"/>
        <end position="681"/>
    </location>
</feature>
<evidence type="ECO:0000313" key="3">
    <source>
        <dbReference type="EMBL" id="CAE8654583.1"/>
    </source>
</evidence>
<comment type="caution">
    <text evidence="3">The sequence shown here is derived from an EMBL/GenBank/DDBJ whole genome shotgun (WGS) entry which is preliminary data.</text>
</comment>
<evidence type="ECO:0000256" key="1">
    <source>
        <dbReference type="SAM" id="MobiDB-lite"/>
    </source>
</evidence>
<dbReference type="Proteomes" id="UP000626109">
    <property type="component" value="Unassembled WGS sequence"/>
</dbReference>
<feature type="signal peptide" evidence="2">
    <location>
        <begin position="1"/>
        <end position="25"/>
    </location>
</feature>